<proteinExistence type="predicted"/>
<evidence type="ECO:0000313" key="3">
    <source>
        <dbReference type="Proteomes" id="UP001063166"/>
    </source>
</evidence>
<feature type="region of interest" description="Disordered" evidence="1">
    <location>
        <begin position="14"/>
        <end position="37"/>
    </location>
</feature>
<evidence type="ECO:0000256" key="1">
    <source>
        <dbReference type="SAM" id="MobiDB-lite"/>
    </source>
</evidence>
<dbReference type="AlphaFoldDB" id="A0A9P3PJZ1"/>
<organism evidence="2 3">
    <name type="scientific">Lyophyllum shimeji</name>
    <name type="common">Hon-shimeji</name>
    <name type="synonym">Tricholoma shimeji</name>
    <dbReference type="NCBI Taxonomy" id="47721"/>
    <lineage>
        <taxon>Eukaryota</taxon>
        <taxon>Fungi</taxon>
        <taxon>Dikarya</taxon>
        <taxon>Basidiomycota</taxon>
        <taxon>Agaricomycotina</taxon>
        <taxon>Agaricomycetes</taxon>
        <taxon>Agaricomycetidae</taxon>
        <taxon>Agaricales</taxon>
        <taxon>Tricholomatineae</taxon>
        <taxon>Lyophyllaceae</taxon>
        <taxon>Lyophyllum</taxon>
    </lineage>
</organism>
<reference evidence="2" key="1">
    <citation type="submission" date="2022-07" db="EMBL/GenBank/DDBJ databases">
        <title>The genome of Lyophyllum shimeji provides insight into the initial evolution of ectomycorrhizal fungal genome.</title>
        <authorList>
            <person name="Kobayashi Y."/>
            <person name="Shibata T."/>
            <person name="Hirakawa H."/>
            <person name="Shigenobu S."/>
            <person name="Nishiyama T."/>
            <person name="Yamada A."/>
            <person name="Hasebe M."/>
            <person name="Kawaguchi M."/>
        </authorList>
    </citation>
    <scope>NUCLEOTIDE SEQUENCE</scope>
    <source>
        <strain evidence="2">AT787</strain>
    </source>
</reference>
<keyword evidence="3" id="KW-1185">Reference proteome</keyword>
<gene>
    <name evidence="2" type="ORF">LshimejAT787_0311450</name>
</gene>
<dbReference type="Proteomes" id="UP001063166">
    <property type="component" value="Unassembled WGS sequence"/>
</dbReference>
<sequence length="124" mass="13526">MGFLRRIQRIARTRSRSAAPASKLVGRSARGANRPPAGLTPFYTAAAYEGEQKQSQAAVASAASRARSHWHPAVVCLFLQTSTQRRKRGTLATAQYSPGERFLDNGRCSIELPLDIRMANSTPV</sequence>
<evidence type="ECO:0000313" key="2">
    <source>
        <dbReference type="EMBL" id="GLB36858.1"/>
    </source>
</evidence>
<comment type="caution">
    <text evidence="2">The sequence shown here is derived from an EMBL/GenBank/DDBJ whole genome shotgun (WGS) entry which is preliminary data.</text>
</comment>
<accession>A0A9P3PJZ1</accession>
<name>A0A9P3PJZ1_LYOSH</name>
<dbReference type="EMBL" id="BRPK01000003">
    <property type="protein sequence ID" value="GLB36858.1"/>
    <property type="molecule type" value="Genomic_DNA"/>
</dbReference>
<protein>
    <submittedName>
        <fullName evidence="2">Uncharacterized protein</fullName>
    </submittedName>
</protein>